<dbReference type="InterPro" id="IPR004154">
    <property type="entry name" value="Anticodon-bd"/>
</dbReference>
<reference evidence="13 14" key="1">
    <citation type="journal article" date="2016" name="Nat. Commun.">
        <title>Thousands of microbial genomes shed light on interconnected biogeochemical processes in an aquifer system.</title>
        <authorList>
            <person name="Anantharaman K."/>
            <person name="Brown C.T."/>
            <person name="Hug L.A."/>
            <person name="Sharon I."/>
            <person name="Castelle C.J."/>
            <person name="Probst A.J."/>
            <person name="Thomas B.C."/>
            <person name="Singh A."/>
            <person name="Wilkins M.J."/>
            <person name="Karaoz U."/>
            <person name="Brodie E.L."/>
            <person name="Williams K.H."/>
            <person name="Hubbard S.S."/>
            <person name="Banfield J.F."/>
        </authorList>
    </citation>
    <scope>NUCLEOTIDE SEQUENCE [LARGE SCALE GENOMIC DNA]</scope>
</reference>
<accession>A0A1F6V9M1</accession>
<sequence length="417" mass="48346">MMNNMKNEMDENDHRVIGKELDLFTFSELVGPGLPLWTPRGTILREELDKFVWQLRTKHGYEKVTIPHITKRELYEISGHWDKFSDDLFCITSREGKEYALKPMSCPHHTQIFSRKQHSYREMPQRYAETTMVYRDEQSGELAGLTRVLSITQDDAHVFCRHTQVKEEFFKIWDIVDDFYQAFGFELSARLSFRDPGNQEKYLGTTEIWDEAENILRKIAEERKDNYFEGPGEAALYGPKLDFMAKNSAGREMQVATIQLDMNLPERFDLTCINEKGEKERIVMIHAAIMGSIERFLAVLIEHYAGAFPLWLSPVQVKVIPVRTNHNEYAKKVFELLKENNIRAELDDADENLGSKVRDAKTNKIPYWIVVGDKEIKADKITLESRLPAQAGDSGQLGQMSKEELVKKLSEDIKNKK</sequence>
<name>A0A1F6V9M1_9BACT</name>
<dbReference type="InterPro" id="IPR002320">
    <property type="entry name" value="Thr-tRNA-ligase_IIa"/>
</dbReference>
<proteinExistence type="inferred from homology"/>
<evidence type="ECO:0000256" key="4">
    <source>
        <dbReference type="ARBA" id="ARBA00022723"/>
    </source>
</evidence>
<dbReference type="InterPro" id="IPR033728">
    <property type="entry name" value="ThrRS_core"/>
</dbReference>
<dbReference type="Pfam" id="PF03129">
    <property type="entry name" value="HGTP_anticodon"/>
    <property type="match status" value="1"/>
</dbReference>
<evidence type="ECO:0000256" key="8">
    <source>
        <dbReference type="ARBA" id="ARBA00022917"/>
    </source>
</evidence>
<dbReference type="SUPFAM" id="SSF55681">
    <property type="entry name" value="Class II aaRS and biotin synthetases"/>
    <property type="match status" value="1"/>
</dbReference>
<keyword evidence="8" id="KW-0648">Protein biosynthesis</keyword>
<evidence type="ECO:0000313" key="14">
    <source>
        <dbReference type="Proteomes" id="UP000177370"/>
    </source>
</evidence>
<comment type="similarity">
    <text evidence="1">Belongs to the class-II aminoacyl-tRNA synthetase family.</text>
</comment>
<dbReference type="EC" id="6.1.1.3" evidence="2 11"/>
<dbReference type="EMBL" id="MFTP01000002">
    <property type="protein sequence ID" value="OGI66269.1"/>
    <property type="molecule type" value="Genomic_DNA"/>
</dbReference>
<dbReference type="SUPFAM" id="SSF52954">
    <property type="entry name" value="Class II aaRS ABD-related"/>
    <property type="match status" value="1"/>
</dbReference>
<evidence type="ECO:0000313" key="13">
    <source>
        <dbReference type="EMBL" id="OGI66269.1"/>
    </source>
</evidence>
<feature type="domain" description="Aminoacyl-transfer RNA synthetases class-II family profile" evidence="12">
    <location>
        <begin position="44"/>
        <end position="309"/>
    </location>
</feature>
<evidence type="ECO:0000256" key="3">
    <source>
        <dbReference type="ARBA" id="ARBA00022598"/>
    </source>
</evidence>
<dbReference type="Gene3D" id="3.30.930.10">
    <property type="entry name" value="Bira Bifunctional Protein, Domain 2"/>
    <property type="match status" value="1"/>
</dbReference>
<dbReference type="CDD" id="cd00771">
    <property type="entry name" value="ThrRS_core"/>
    <property type="match status" value="1"/>
</dbReference>
<dbReference type="InterPro" id="IPR047246">
    <property type="entry name" value="ThrRS_anticodon"/>
</dbReference>
<dbReference type="GO" id="GO:0005524">
    <property type="term" value="F:ATP binding"/>
    <property type="evidence" value="ECO:0007669"/>
    <property type="project" value="UniProtKB-KW"/>
</dbReference>
<comment type="caution">
    <text evidence="13">The sequence shown here is derived from an EMBL/GenBank/DDBJ whole genome shotgun (WGS) entry which is preliminary data.</text>
</comment>
<dbReference type="GO" id="GO:0005737">
    <property type="term" value="C:cytoplasm"/>
    <property type="evidence" value="ECO:0007669"/>
    <property type="project" value="UniProtKB-UniRule"/>
</dbReference>
<dbReference type="CDD" id="cd00860">
    <property type="entry name" value="ThrRS_anticodon"/>
    <property type="match status" value="1"/>
</dbReference>
<evidence type="ECO:0000256" key="1">
    <source>
        <dbReference type="ARBA" id="ARBA00008226"/>
    </source>
</evidence>
<evidence type="ECO:0000256" key="9">
    <source>
        <dbReference type="ARBA" id="ARBA00023146"/>
    </source>
</evidence>
<dbReference type="InterPro" id="IPR002314">
    <property type="entry name" value="aa-tRNA-synt_IIb"/>
</dbReference>
<dbReference type="GO" id="GO:0046872">
    <property type="term" value="F:metal ion binding"/>
    <property type="evidence" value="ECO:0007669"/>
    <property type="project" value="UniProtKB-KW"/>
</dbReference>
<evidence type="ECO:0000256" key="2">
    <source>
        <dbReference type="ARBA" id="ARBA00013163"/>
    </source>
</evidence>
<evidence type="ECO:0000256" key="6">
    <source>
        <dbReference type="ARBA" id="ARBA00022833"/>
    </source>
</evidence>
<dbReference type="PANTHER" id="PTHR11451">
    <property type="entry name" value="THREONINE-TRNA LIGASE"/>
    <property type="match status" value="1"/>
</dbReference>
<dbReference type="InterPro" id="IPR045864">
    <property type="entry name" value="aa-tRNA-synth_II/BPL/LPL"/>
</dbReference>
<dbReference type="Proteomes" id="UP000177370">
    <property type="component" value="Unassembled WGS sequence"/>
</dbReference>
<dbReference type="InterPro" id="IPR036621">
    <property type="entry name" value="Anticodon-bd_dom_sf"/>
</dbReference>
<keyword evidence="6" id="KW-0862">Zinc</keyword>
<keyword evidence="4" id="KW-0479">Metal-binding</keyword>
<keyword evidence="5" id="KW-0547">Nucleotide-binding</keyword>
<dbReference type="InterPro" id="IPR006195">
    <property type="entry name" value="aa-tRNA-synth_II"/>
</dbReference>
<dbReference type="Pfam" id="PF00587">
    <property type="entry name" value="tRNA-synt_2b"/>
    <property type="match status" value="1"/>
</dbReference>
<keyword evidence="7" id="KW-0067">ATP-binding</keyword>
<evidence type="ECO:0000259" key="12">
    <source>
        <dbReference type="PROSITE" id="PS50862"/>
    </source>
</evidence>
<dbReference type="GO" id="GO:0006435">
    <property type="term" value="P:threonyl-tRNA aminoacylation"/>
    <property type="evidence" value="ECO:0007669"/>
    <property type="project" value="UniProtKB-UniRule"/>
</dbReference>
<organism evidence="13 14">
    <name type="scientific">Candidatus Nomurabacteria bacterium RIFCSPHIGHO2_01_FULL_40_24b</name>
    <dbReference type="NCBI Taxonomy" id="1801739"/>
    <lineage>
        <taxon>Bacteria</taxon>
        <taxon>Candidatus Nomuraibacteriota</taxon>
    </lineage>
</organism>
<dbReference type="FunFam" id="3.30.930.10:FF:000002">
    <property type="entry name" value="Threonine--tRNA ligase"/>
    <property type="match status" value="1"/>
</dbReference>
<dbReference type="FunFam" id="3.40.50.800:FF:000001">
    <property type="entry name" value="Threonine--tRNA ligase"/>
    <property type="match status" value="1"/>
</dbReference>
<dbReference type="AlphaFoldDB" id="A0A1F6V9M1"/>
<evidence type="ECO:0000256" key="5">
    <source>
        <dbReference type="ARBA" id="ARBA00022741"/>
    </source>
</evidence>
<keyword evidence="9" id="KW-0030">Aminoacyl-tRNA synthetase</keyword>
<dbReference type="NCBIfam" id="TIGR00418">
    <property type="entry name" value="thrS"/>
    <property type="match status" value="1"/>
</dbReference>
<dbReference type="GO" id="GO:0004829">
    <property type="term" value="F:threonine-tRNA ligase activity"/>
    <property type="evidence" value="ECO:0007669"/>
    <property type="project" value="UniProtKB-UniRule"/>
</dbReference>
<gene>
    <name evidence="13" type="ORF">A2647_00755</name>
</gene>
<dbReference type="PROSITE" id="PS50862">
    <property type="entry name" value="AA_TRNA_LIGASE_II"/>
    <property type="match status" value="1"/>
</dbReference>
<protein>
    <recommendedName>
        <fullName evidence="2 11">Threonine--tRNA ligase</fullName>
        <ecNumber evidence="2 11">6.1.1.3</ecNumber>
    </recommendedName>
</protein>
<evidence type="ECO:0000256" key="11">
    <source>
        <dbReference type="NCBIfam" id="TIGR00418"/>
    </source>
</evidence>
<comment type="catalytic activity">
    <reaction evidence="10">
        <text>tRNA(Thr) + L-threonine + ATP = L-threonyl-tRNA(Thr) + AMP + diphosphate + H(+)</text>
        <dbReference type="Rhea" id="RHEA:24624"/>
        <dbReference type="Rhea" id="RHEA-COMP:9670"/>
        <dbReference type="Rhea" id="RHEA-COMP:9704"/>
        <dbReference type="ChEBI" id="CHEBI:15378"/>
        <dbReference type="ChEBI" id="CHEBI:30616"/>
        <dbReference type="ChEBI" id="CHEBI:33019"/>
        <dbReference type="ChEBI" id="CHEBI:57926"/>
        <dbReference type="ChEBI" id="CHEBI:78442"/>
        <dbReference type="ChEBI" id="CHEBI:78534"/>
        <dbReference type="ChEBI" id="CHEBI:456215"/>
        <dbReference type="EC" id="6.1.1.3"/>
    </reaction>
</comment>
<evidence type="ECO:0000256" key="10">
    <source>
        <dbReference type="ARBA" id="ARBA00049515"/>
    </source>
</evidence>
<dbReference type="PRINTS" id="PR01047">
    <property type="entry name" value="TRNASYNTHTHR"/>
</dbReference>
<evidence type="ECO:0000256" key="7">
    <source>
        <dbReference type="ARBA" id="ARBA00022840"/>
    </source>
</evidence>
<keyword evidence="3 13" id="KW-0436">Ligase</keyword>
<dbReference type="PANTHER" id="PTHR11451:SF44">
    <property type="entry name" value="THREONINE--TRNA LIGASE, CHLOROPLASTIC_MITOCHONDRIAL 2"/>
    <property type="match status" value="1"/>
</dbReference>
<dbReference type="Gene3D" id="3.40.50.800">
    <property type="entry name" value="Anticodon-binding domain"/>
    <property type="match status" value="1"/>
</dbReference>